<gene>
    <name evidence="1" type="ORF">HPLM_LOCUS5736</name>
</gene>
<reference evidence="1 2" key="2">
    <citation type="submission" date="2018-11" db="EMBL/GenBank/DDBJ databases">
        <authorList>
            <consortium name="Pathogen Informatics"/>
        </authorList>
    </citation>
    <scope>NUCLEOTIDE SEQUENCE [LARGE SCALE GENOMIC DNA]</scope>
    <source>
        <strain evidence="1 2">MHpl1</strain>
    </source>
</reference>
<dbReference type="AlphaFoldDB" id="A0A0N4W6P4"/>
<evidence type="ECO:0000313" key="2">
    <source>
        <dbReference type="Proteomes" id="UP000268014"/>
    </source>
</evidence>
<proteinExistence type="predicted"/>
<accession>A0A0N4W6P4</accession>
<organism evidence="3">
    <name type="scientific">Haemonchus placei</name>
    <name type="common">Barber's pole worm</name>
    <dbReference type="NCBI Taxonomy" id="6290"/>
    <lineage>
        <taxon>Eukaryota</taxon>
        <taxon>Metazoa</taxon>
        <taxon>Ecdysozoa</taxon>
        <taxon>Nematoda</taxon>
        <taxon>Chromadorea</taxon>
        <taxon>Rhabditida</taxon>
        <taxon>Rhabditina</taxon>
        <taxon>Rhabditomorpha</taxon>
        <taxon>Strongyloidea</taxon>
        <taxon>Trichostrongylidae</taxon>
        <taxon>Haemonchus</taxon>
    </lineage>
</organism>
<sequence>MEQSAKVMKGMGFFLHLTYSPDTNSYMDYHVNRSLENWLANRFYDEIDDLMADVKIWIASKNRNFFACGIRPPSKCEAVLDVDGGHVPKQLFEHVFVKHFLSFL</sequence>
<dbReference type="Proteomes" id="UP000268014">
    <property type="component" value="Unassembled WGS sequence"/>
</dbReference>
<keyword evidence="2" id="KW-1185">Reference proteome</keyword>
<protein>
    <submittedName>
        <fullName evidence="1 3">Uncharacterized protein</fullName>
    </submittedName>
</protein>
<reference evidence="3" key="1">
    <citation type="submission" date="2017-02" db="UniProtKB">
        <authorList>
            <consortium name="WormBaseParasite"/>
        </authorList>
    </citation>
    <scope>IDENTIFICATION</scope>
</reference>
<dbReference type="GO" id="GO:0003676">
    <property type="term" value="F:nucleic acid binding"/>
    <property type="evidence" value="ECO:0007669"/>
    <property type="project" value="InterPro"/>
</dbReference>
<evidence type="ECO:0000313" key="3">
    <source>
        <dbReference type="WBParaSite" id="HPLM_0000574401-mRNA-1"/>
    </source>
</evidence>
<dbReference type="OMA" id="DVKIWIA"/>
<dbReference type="EMBL" id="UZAF01016382">
    <property type="protein sequence ID" value="VDO26928.1"/>
    <property type="molecule type" value="Genomic_DNA"/>
</dbReference>
<name>A0A0N4W6P4_HAEPC</name>
<dbReference type="WBParaSite" id="HPLM_0000574401-mRNA-1">
    <property type="protein sequence ID" value="HPLM_0000574401-mRNA-1"/>
    <property type="gene ID" value="HPLM_0000574401"/>
</dbReference>
<dbReference type="Gene3D" id="3.30.420.10">
    <property type="entry name" value="Ribonuclease H-like superfamily/Ribonuclease H"/>
    <property type="match status" value="1"/>
</dbReference>
<dbReference type="OrthoDB" id="616263at2759"/>
<dbReference type="InterPro" id="IPR036397">
    <property type="entry name" value="RNaseH_sf"/>
</dbReference>
<evidence type="ECO:0000313" key="1">
    <source>
        <dbReference type="EMBL" id="VDO26928.1"/>
    </source>
</evidence>